<sequence length="267" mass="29987">MMFDFLQRKMARMRAASEAWRRNEELCIVKHRRENNRMQNLREKKDPEMTPYSKCERVHALTGPRASESRIEQENTSDDDGVPAVEPVVSEKRLIADTAAEPLGKRIKLSISPEANTEHPGNSTPMAQKSTSRAAAQELKSDSETTSEAYNDAEGRAWWIAFASEVLKEAQNIDNSRLEGDGSSVGDEEGNRMGEYFPSAQMASHEADDWTVEDWMADDWTADDDNDNEKTDDQERSLIGGLPDNGQSQKRSSLSDGVTVSIPYLKR</sequence>
<evidence type="ECO:0000313" key="2">
    <source>
        <dbReference type="EMBL" id="KAL2042243.1"/>
    </source>
</evidence>
<evidence type="ECO:0000256" key="1">
    <source>
        <dbReference type="SAM" id="MobiDB-lite"/>
    </source>
</evidence>
<dbReference type="Proteomes" id="UP001590950">
    <property type="component" value="Unassembled WGS sequence"/>
</dbReference>
<reference evidence="2 3" key="1">
    <citation type="submission" date="2024-09" db="EMBL/GenBank/DDBJ databases">
        <title>Rethinking Asexuality: The Enigmatic Case of Functional Sexual Genes in Lepraria (Stereocaulaceae).</title>
        <authorList>
            <person name="Doellman M."/>
            <person name="Sun Y."/>
            <person name="Barcenas-Pena A."/>
            <person name="Lumbsch H.T."/>
            <person name="Grewe F."/>
        </authorList>
    </citation>
    <scope>NUCLEOTIDE SEQUENCE [LARGE SCALE GENOMIC DNA]</scope>
    <source>
        <strain evidence="2 3">Mercado 3170</strain>
    </source>
</reference>
<evidence type="ECO:0000313" key="3">
    <source>
        <dbReference type="Proteomes" id="UP001590950"/>
    </source>
</evidence>
<feature type="compositionally biased region" description="Acidic residues" evidence="1">
    <location>
        <begin position="209"/>
        <end position="227"/>
    </location>
</feature>
<protein>
    <submittedName>
        <fullName evidence="2">Uncharacterized protein</fullName>
    </submittedName>
</protein>
<gene>
    <name evidence="2" type="ORF">N7G274_004731</name>
</gene>
<feature type="region of interest" description="Disordered" evidence="1">
    <location>
        <begin position="61"/>
        <end position="83"/>
    </location>
</feature>
<name>A0ABR4AB06_9LECA</name>
<feature type="compositionally biased region" description="Polar residues" evidence="1">
    <location>
        <begin position="245"/>
        <end position="258"/>
    </location>
</feature>
<feature type="compositionally biased region" description="Polar residues" evidence="1">
    <location>
        <begin position="113"/>
        <end position="134"/>
    </location>
</feature>
<keyword evidence="3" id="KW-1185">Reference proteome</keyword>
<feature type="region of interest" description="Disordered" evidence="1">
    <location>
        <begin position="173"/>
        <end position="267"/>
    </location>
</feature>
<organism evidence="2 3">
    <name type="scientific">Stereocaulon virgatum</name>
    <dbReference type="NCBI Taxonomy" id="373712"/>
    <lineage>
        <taxon>Eukaryota</taxon>
        <taxon>Fungi</taxon>
        <taxon>Dikarya</taxon>
        <taxon>Ascomycota</taxon>
        <taxon>Pezizomycotina</taxon>
        <taxon>Lecanoromycetes</taxon>
        <taxon>OSLEUM clade</taxon>
        <taxon>Lecanoromycetidae</taxon>
        <taxon>Lecanorales</taxon>
        <taxon>Lecanorineae</taxon>
        <taxon>Stereocaulaceae</taxon>
        <taxon>Stereocaulon</taxon>
    </lineage>
</organism>
<comment type="caution">
    <text evidence="2">The sequence shown here is derived from an EMBL/GenBank/DDBJ whole genome shotgun (WGS) entry which is preliminary data.</text>
</comment>
<dbReference type="EMBL" id="JBEFKJ010000014">
    <property type="protein sequence ID" value="KAL2042243.1"/>
    <property type="molecule type" value="Genomic_DNA"/>
</dbReference>
<accession>A0ABR4AB06</accession>
<proteinExistence type="predicted"/>
<feature type="region of interest" description="Disordered" evidence="1">
    <location>
        <begin position="105"/>
        <end position="149"/>
    </location>
</feature>